<dbReference type="Gene3D" id="3.40.1360.10">
    <property type="match status" value="1"/>
</dbReference>
<dbReference type="EC" id="2.7.7.101" evidence="12"/>
<dbReference type="SMART" id="SM00400">
    <property type="entry name" value="ZnF_CHCC"/>
    <property type="match status" value="1"/>
</dbReference>
<dbReference type="InterPro" id="IPR006295">
    <property type="entry name" value="DNA_primase_DnaG"/>
</dbReference>
<dbReference type="InterPro" id="IPR019475">
    <property type="entry name" value="DNA_primase_DnaB-bd"/>
</dbReference>
<keyword evidence="4 12" id="KW-0548">Nucleotidyltransferase</keyword>
<evidence type="ECO:0000256" key="5">
    <source>
        <dbReference type="ARBA" id="ARBA00022705"/>
    </source>
</evidence>
<dbReference type="SMART" id="SM00493">
    <property type="entry name" value="TOPRIM"/>
    <property type="match status" value="1"/>
</dbReference>
<evidence type="ECO:0000256" key="9">
    <source>
        <dbReference type="ARBA" id="ARBA00022842"/>
    </source>
</evidence>
<evidence type="ECO:0000256" key="8">
    <source>
        <dbReference type="ARBA" id="ARBA00022833"/>
    </source>
</evidence>
<dbReference type="Gene3D" id="3.90.980.10">
    <property type="entry name" value="DNA primase, catalytic core, N-terminal domain"/>
    <property type="match status" value="1"/>
</dbReference>
<evidence type="ECO:0000256" key="4">
    <source>
        <dbReference type="ARBA" id="ARBA00022695"/>
    </source>
</evidence>
<gene>
    <name evidence="12 14" type="primary">dnaG</name>
    <name evidence="14" type="ORF">ACFSSA_13660</name>
</gene>
<dbReference type="PANTHER" id="PTHR30313">
    <property type="entry name" value="DNA PRIMASE"/>
    <property type="match status" value="1"/>
</dbReference>
<evidence type="ECO:0000259" key="13">
    <source>
        <dbReference type="PROSITE" id="PS50880"/>
    </source>
</evidence>
<comment type="catalytic activity">
    <reaction evidence="12">
        <text>ssDNA + n NTP = ssDNA/pppN(pN)n-1 hybrid + (n-1) diphosphate.</text>
        <dbReference type="EC" id="2.7.7.101"/>
    </reaction>
</comment>
<evidence type="ECO:0000256" key="7">
    <source>
        <dbReference type="ARBA" id="ARBA00022771"/>
    </source>
</evidence>
<sequence>MGLIAKETIEQVLAATDIVDLIGSYIPLKRAGTGYKANCPFHHEKTPSFNVSPSRQFYHCFGCGKSGNAIGFVMDHEGLLFMDALKKLAGKAGVHLEEEPDTPKAKAARQSRGRLLDLHREASALFHAHLLTDPACEHARNYLKQRGFGKEMAERWEIGWMPENPEVFLRWARERRFTGKELVGSGLAALKDEEKPAAGLYVRFRDRLMFPIRNEIGDVIAFSGRQLREDRRSGKYINSPETDIFKKSNVLFALDKAKKAILKEKTVILCEGQIDAISCHEAGVENAIAPLGTAFTAQHARILKRYAQTAVLCFDADSAGVKACERAFRELAPEGLSVKVVELPPGEDPDTYIKAKGVDSFRALVESARDFFDFKIAFAKKAGSLDSAEGKASLSRDCTDLLALMGDHASRDQQINVVASMLGLGSATLREGIGGAVKRAKTQSTRAANNRSPEPVEEYQENLEPLALDRTVGYLCQLALASAPAQHFLNEQFETLHEAKAWVEGVGLLERILAASPDPNSSAAVNAFVASLRKREQMALHREMSLLEMNPGDGLQAAEQALGMLSSVVLQKRDAAVKAALTKPGITPDRMKELLEEAKEIAALLRWSGRSVYNDELPQETVKKEKKWRDWKK</sequence>
<protein>
    <recommendedName>
        <fullName evidence="12">DNA primase</fullName>
        <ecNumber evidence="12">2.7.7.101</ecNumber>
    </recommendedName>
</protein>
<comment type="similarity">
    <text evidence="12">Belongs to the DnaG primase family.</text>
</comment>
<dbReference type="Pfam" id="PF10410">
    <property type="entry name" value="DnaB_bind"/>
    <property type="match status" value="1"/>
</dbReference>
<dbReference type="RefSeq" id="WP_386821069.1">
    <property type="nucleotide sequence ID" value="NZ_JBHUIT010000031.1"/>
</dbReference>
<keyword evidence="8 12" id="KW-0862">Zinc</keyword>
<evidence type="ECO:0000256" key="1">
    <source>
        <dbReference type="ARBA" id="ARBA00022478"/>
    </source>
</evidence>
<dbReference type="SUPFAM" id="SSF57783">
    <property type="entry name" value="Zinc beta-ribbon"/>
    <property type="match status" value="1"/>
</dbReference>
<keyword evidence="6 12" id="KW-0479">Metal-binding</keyword>
<keyword evidence="2 12" id="KW-0639">Primosome</keyword>
<evidence type="ECO:0000256" key="10">
    <source>
        <dbReference type="ARBA" id="ARBA00023125"/>
    </source>
</evidence>
<keyword evidence="1 12" id="KW-0240">DNA-directed RNA polymerase</keyword>
<dbReference type="CDD" id="cd03364">
    <property type="entry name" value="TOPRIM_DnaG_primases"/>
    <property type="match status" value="1"/>
</dbReference>
<reference evidence="15" key="1">
    <citation type="journal article" date="2019" name="Int. J. Syst. Evol. Microbiol.">
        <title>The Global Catalogue of Microorganisms (GCM) 10K type strain sequencing project: providing services to taxonomists for standard genome sequencing and annotation.</title>
        <authorList>
            <consortium name="The Broad Institute Genomics Platform"/>
            <consortium name="The Broad Institute Genome Sequencing Center for Infectious Disease"/>
            <person name="Wu L."/>
            <person name="Ma J."/>
        </authorList>
    </citation>
    <scope>NUCLEOTIDE SEQUENCE [LARGE SCALE GENOMIC DNA]</scope>
    <source>
        <strain evidence="15">CGMCC 4.7106</strain>
    </source>
</reference>
<dbReference type="InterPro" id="IPR050219">
    <property type="entry name" value="DnaG_primase"/>
</dbReference>
<comment type="caution">
    <text evidence="14">The sequence shown here is derived from an EMBL/GenBank/DDBJ whole genome shotgun (WGS) entry which is preliminary data.</text>
</comment>
<evidence type="ECO:0000313" key="14">
    <source>
        <dbReference type="EMBL" id="MFD2257722.1"/>
    </source>
</evidence>
<dbReference type="NCBIfam" id="TIGR01391">
    <property type="entry name" value="dnaG"/>
    <property type="match status" value="1"/>
</dbReference>
<dbReference type="EMBL" id="JBHUIT010000031">
    <property type="protein sequence ID" value="MFD2257722.1"/>
    <property type="molecule type" value="Genomic_DNA"/>
</dbReference>
<dbReference type="SUPFAM" id="SSF56731">
    <property type="entry name" value="DNA primase core"/>
    <property type="match status" value="1"/>
</dbReference>
<comment type="domain">
    <text evidence="12">Contains an N-terminal zinc-binding domain, a central core domain that contains the primase activity, and a C-terminal DnaB-binding domain.</text>
</comment>
<dbReference type="InterPro" id="IPR030846">
    <property type="entry name" value="DnaG_bac"/>
</dbReference>
<dbReference type="PROSITE" id="PS50880">
    <property type="entry name" value="TOPRIM"/>
    <property type="match status" value="1"/>
</dbReference>
<keyword evidence="11 12" id="KW-0804">Transcription</keyword>
<keyword evidence="7 12" id="KW-0863">Zinc-finger</keyword>
<dbReference type="Pfam" id="PF08275">
    <property type="entry name" value="DNAG_N"/>
    <property type="match status" value="1"/>
</dbReference>
<dbReference type="Pfam" id="PF13155">
    <property type="entry name" value="Toprim_2"/>
    <property type="match status" value="1"/>
</dbReference>
<evidence type="ECO:0000256" key="12">
    <source>
        <dbReference type="HAMAP-Rule" id="MF_00974"/>
    </source>
</evidence>
<dbReference type="PANTHER" id="PTHR30313:SF2">
    <property type="entry name" value="DNA PRIMASE"/>
    <property type="match status" value="1"/>
</dbReference>
<evidence type="ECO:0000256" key="6">
    <source>
        <dbReference type="ARBA" id="ARBA00022723"/>
    </source>
</evidence>
<dbReference type="Gene3D" id="3.90.580.10">
    <property type="entry name" value="Zinc finger, CHC2-type domain"/>
    <property type="match status" value="1"/>
</dbReference>
<keyword evidence="5 12" id="KW-0235">DNA replication</keyword>
<comment type="cofactor">
    <cofactor evidence="12">
        <name>Zn(2+)</name>
        <dbReference type="ChEBI" id="CHEBI:29105"/>
    </cofactor>
    <text evidence="12">Binds 1 zinc ion per monomer.</text>
</comment>
<evidence type="ECO:0000256" key="3">
    <source>
        <dbReference type="ARBA" id="ARBA00022679"/>
    </source>
</evidence>
<feature type="domain" description="Toprim" evidence="13">
    <location>
        <begin position="265"/>
        <end position="346"/>
    </location>
</feature>
<keyword evidence="10 12" id="KW-0238">DNA-binding</keyword>
<name>A0ABW5D9G5_9BACT</name>
<comment type="subunit">
    <text evidence="12">Monomer. Interacts with DnaB.</text>
</comment>
<dbReference type="InterPro" id="IPR002694">
    <property type="entry name" value="Znf_CHC2"/>
</dbReference>
<dbReference type="Pfam" id="PF01807">
    <property type="entry name" value="Zn_ribbon_DnaG"/>
    <property type="match status" value="1"/>
</dbReference>
<dbReference type="InterPro" id="IPR006171">
    <property type="entry name" value="TOPRIM_dom"/>
</dbReference>
<organism evidence="14 15">
    <name type="scientific">Luteolibacter algae</name>
    <dbReference type="NCBI Taxonomy" id="454151"/>
    <lineage>
        <taxon>Bacteria</taxon>
        <taxon>Pseudomonadati</taxon>
        <taxon>Verrucomicrobiota</taxon>
        <taxon>Verrucomicrobiia</taxon>
        <taxon>Verrucomicrobiales</taxon>
        <taxon>Verrucomicrobiaceae</taxon>
        <taxon>Luteolibacter</taxon>
    </lineage>
</organism>
<dbReference type="InterPro" id="IPR013264">
    <property type="entry name" value="DNAG_N"/>
</dbReference>
<dbReference type="InterPro" id="IPR034151">
    <property type="entry name" value="TOPRIM_DnaG_bac"/>
</dbReference>
<evidence type="ECO:0000256" key="2">
    <source>
        <dbReference type="ARBA" id="ARBA00022515"/>
    </source>
</evidence>
<proteinExistence type="inferred from homology"/>
<accession>A0ABW5D9G5</accession>
<dbReference type="InterPro" id="IPR037068">
    <property type="entry name" value="DNA_primase_core_N_sf"/>
</dbReference>
<evidence type="ECO:0000313" key="15">
    <source>
        <dbReference type="Proteomes" id="UP001597375"/>
    </source>
</evidence>
<feature type="zinc finger region" description="CHC2-type" evidence="12">
    <location>
        <begin position="39"/>
        <end position="63"/>
    </location>
</feature>
<comment type="function">
    <text evidence="12">RNA polymerase that catalyzes the synthesis of short RNA molecules used as primers for DNA polymerase during DNA replication.</text>
</comment>
<keyword evidence="3 12" id="KW-0808">Transferase</keyword>
<dbReference type="InterPro" id="IPR036977">
    <property type="entry name" value="DNA_primase_Znf_CHC2"/>
</dbReference>
<dbReference type="HAMAP" id="MF_00974">
    <property type="entry name" value="DNA_primase_DnaG"/>
    <property type="match status" value="1"/>
</dbReference>
<keyword evidence="15" id="KW-1185">Reference proteome</keyword>
<evidence type="ECO:0000256" key="11">
    <source>
        <dbReference type="ARBA" id="ARBA00023163"/>
    </source>
</evidence>
<keyword evidence="9" id="KW-0460">Magnesium</keyword>
<dbReference type="Proteomes" id="UP001597375">
    <property type="component" value="Unassembled WGS sequence"/>
</dbReference>